<protein>
    <recommendedName>
        <fullName evidence="2">Methyltransferase type 11 domain-containing protein</fullName>
    </recommendedName>
</protein>
<dbReference type="SUPFAM" id="SSF53335">
    <property type="entry name" value="S-adenosyl-L-methionine-dependent methyltransferases"/>
    <property type="match status" value="1"/>
</dbReference>
<organism evidence="1">
    <name type="scientific">marine sediment metagenome</name>
    <dbReference type="NCBI Taxonomy" id="412755"/>
    <lineage>
        <taxon>unclassified sequences</taxon>
        <taxon>metagenomes</taxon>
        <taxon>ecological metagenomes</taxon>
    </lineage>
</organism>
<evidence type="ECO:0000313" key="1">
    <source>
        <dbReference type="EMBL" id="GAG29658.1"/>
    </source>
</evidence>
<evidence type="ECO:0008006" key="2">
    <source>
        <dbReference type="Google" id="ProtNLM"/>
    </source>
</evidence>
<accession>X0WYZ8</accession>
<dbReference type="AlphaFoldDB" id="X0WYZ8"/>
<comment type="caution">
    <text evidence="1">The sequence shown here is derived from an EMBL/GenBank/DDBJ whole genome shotgun (WGS) entry which is preliminary data.</text>
</comment>
<sequence length="135" mass="16258">TKSVLIHTDLAAAAAEIHRVLQSDGQGVFIEPLTGNPIIRLYRRVAAPRVWRSITRYFDTRALDELRRPFGRLRRKPFYIVSAGSFFWQYGWRNLARFQRSLRRWRRVDAWLTRRWPRLESWAWFAAIEVRKDQD</sequence>
<reference evidence="1" key="1">
    <citation type="journal article" date="2014" name="Front. Microbiol.">
        <title>High frequency of phylogenetically diverse reductive dehalogenase-homologous genes in deep subseafloor sedimentary metagenomes.</title>
        <authorList>
            <person name="Kawai M."/>
            <person name="Futagami T."/>
            <person name="Toyoda A."/>
            <person name="Takaki Y."/>
            <person name="Nishi S."/>
            <person name="Hori S."/>
            <person name="Arai W."/>
            <person name="Tsubouchi T."/>
            <person name="Morono Y."/>
            <person name="Uchiyama I."/>
            <person name="Ito T."/>
            <person name="Fujiyama A."/>
            <person name="Inagaki F."/>
            <person name="Takami H."/>
        </authorList>
    </citation>
    <scope>NUCLEOTIDE SEQUENCE</scope>
    <source>
        <strain evidence="1">Expedition CK06-06</strain>
    </source>
</reference>
<gene>
    <name evidence="1" type="ORF">S01H1_68086</name>
</gene>
<proteinExistence type="predicted"/>
<feature type="non-terminal residue" evidence="1">
    <location>
        <position position="1"/>
    </location>
</feature>
<name>X0WYZ8_9ZZZZ</name>
<dbReference type="InterPro" id="IPR029063">
    <property type="entry name" value="SAM-dependent_MTases_sf"/>
</dbReference>
<dbReference type="EMBL" id="BARS01045139">
    <property type="protein sequence ID" value="GAG29658.1"/>
    <property type="molecule type" value="Genomic_DNA"/>
</dbReference>